<feature type="compositionally biased region" description="Low complexity" evidence="2">
    <location>
        <begin position="1451"/>
        <end position="1466"/>
    </location>
</feature>
<feature type="region of interest" description="Disordered" evidence="2">
    <location>
        <begin position="728"/>
        <end position="760"/>
    </location>
</feature>
<dbReference type="PROSITE" id="PS50294">
    <property type="entry name" value="WD_REPEATS_REGION"/>
    <property type="match status" value="1"/>
</dbReference>
<protein>
    <submittedName>
        <fullName evidence="4">DmX-like protein 2</fullName>
    </submittedName>
</protein>
<feature type="compositionally biased region" description="Polar residues" evidence="2">
    <location>
        <begin position="1016"/>
        <end position="1029"/>
    </location>
</feature>
<dbReference type="Pfam" id="PF12234">
    <property type="entry name" value="Rav1p_C"/>
    <property type="match status" value="1"/>
</dbReference>
<dbReference type="InterPro" id="IPR001680">
    <property type="entry name" value="WD40_rpt"/>
</dbReference>
<feature type="repeat" description="WD" evidence="1">
    <location>
        <begin position="3234"/>
        <end position="3267"/>
    </location>
</feature>
<reference evidence="4 5" key="1">
    <citation type="journal article" date="2018" name="Gigascience">
        <title>Genomes of trombidid mites reveal novel predicted allergens and laterally-transferred genes associated with secondary metabolism.</title>
        <authorList>
            <person name="Dong X."/>
            <person name="Chaisiri K."/>
            <person name="Xia D."/>
            <person name="Armstrong S.D."/>
            <person name="Fang Y."/>
            <person name="Donnelly M.J."/>
            <person name="Kadowaki T."/>
            <person name="McGarry J.W."/>
            <person name="Darby A.C."/>
            <person name="Makepeace B.L."/>
        </authorList>
    </citation>
    <scope>NUCLEOTIDE SEQUENCE [LARGE SCALE GENOMIC DNA]</scope>
    <source>
        <strain evidence="4">UoL-WK</strain>
    </source>
</reference>
<feature type="region of interest" description="Disordered" evidence="2">
    <location>
        <begin position="2993"/>
        <end position="3021"/>
    </location>
</feature>
<dbReference type="Proteomes" id="UP000285301">
    <property type="component" value="Unassembled WGS sequence"/>
</dbReference>
<dbReference type="GO" id="GO:0007035">
    <property type="term" value="P:vacuolar acidification"/>
    <property type="evidence" value="ECO:0007669"/>
    <property type="project" value="TreeGrafter"/>
</dbReference>
<dbReference type="SMART" id="SM00320">
    <property type="entry name" value="WD40"/>
    <property type="match status" value="11"/>
</dbReference>
<dbReference type="InterPro" id="IPR022033">
    <property type="entry name" value="Rav1p_C"/>
</dbReference>
<dbReference type="InterPro" id="IPR052208">
    <property type="entry name" value="DmX-like/RAVE_component"/>
</dbReference>
<dbReference type="PANTHER" id="PTHR13950:SF9">
    <property type="entry name" value="RABCONNECTIN-3A"/>
    <property type="match status" value="1"/>
</dbReference>
<feature type="domain" description="RAVE complex protein Rav1 C-terminal" evidence="3">
    <location>
        <begin position="1763"/>
        <end position="2115"/>
    </location>
</feature>
<comment type="caution">
    <text evidence="4">The sequence shown here is derived from an EMBL/GenBank/DDBJ whole genome shotgun (WGS) entry which is preliminary data.</text>
</comment>
<sequence>GAMNRHQVLTGAVNAGDNCYAVGSVEGVPFTAYTAGCNIVILASNFDRVQIIPGILHGNVQVSCIDASTDVGKIAAAYGKKVCIFEPTPLLDQISVHKLDYKWIQTAALEADCYVTVISWNLEGTKLLTGGTSIQMWHLLCFPEEDTNVHNFKIYENPEVKIHQELDSGGDKMRWDCVWQCRTATPVSFLRFSPDGTLFVSAGKADRLVKIWYESAAKTNYFSHSVVNEVHKRNTHSTSDINYTFIYIAHPRAITGVSWRKTSKYIPRGSVANMLVTSCRDNICRLWVQTLLPEDGLVNFTQIESIANRTVPRIQTQRHRQKLMQRLKHMKSFSQFKKRQTAKEEPAHNEPIPNLPSTYSVHDFHSFAIHGTAMTPGFHFHLAASINAETDIPLVPSLITEGIGNESKCSPNFIIHWMNNKEMVFTQRAEKLLQQISVKIFQSESTTSPHSDVESDGVECEIEDDDYEVDETITAEASKKFRHKLCKKIGKKCKKHGDIKEDVEKDETHHSRQSFHTLSSTSTNVDLSNDSGNASNSQFSEFLDQNFEALLRDWHSSSDLLFSIHPVDGSLLVLVEWLDETSPGSFRQAQVSFSSRFPNAIPLGDAATMSHNVALYSPYTYLDLRSVIANASNASSVNSESKQKSDSQEKCLSIDSTLPTPTVSMITKHNNGSLNLWSIIFGEKTNYSQILSISHSNRVSGHRFRVNDIACHPVLPLLLTTSHHNMPGVSSNLPKSPNSSFSTSPTETPSTSSAAPQIQGVPNSGFCSELILWKVDPVGPLSESGGVTELARINSPETSAFSNVAWIPTLLPSTTLGSISNSPSACFIASDGYQLRVYQAVIDARTLLAEVTAAQRRNRVSDLSMTASEDSTSSDLGMLKHHIGEAFRIVSLQSTSRPGCILELDIIVDAVHDWKSTQLLQVFQDQLIRGDKESAFKCWSEKQDVYSPGLVESSLGAVVDLRHSAVFEEPFYLVVIEKNERGQSVIHMWKLVISSQNSNDFRSDRYAYVPDSNLIQEDSDQSNQSSRTGTPDLLGRQRSHSLKLNPTSFASPLRITTSKICTQQLPIPEDVEVIHATPAAGHLSSSNIYPACFAPYLLCTACSDGFIRFWRCKTSEDEATTPQSPVDNEWVEWVEWEINGGGSEKSSAIELPGTPLYVSCAYSGRIACAYKQGQTFSKPISKTPHKRYMNVNLAIYECESTGGSEWTLEDTIRLRNIPLPETDIGMSIDLAPLIDTSMRNRKTADTLMMRLTNIEDHHDNKGANNIQRLLSVPSYTTMQSLKKIISEQGNQFTLTQKSVVQLDWVSTEDGSHVLTVSVGSKISVFTPVSTDIAQANLQAMNASSKIGTSTARMLLKQASSMAAPLTQPDDIRWMTLRTTQLETADGLPPLPMQMSWVRDGILVVGMDNEMHIYTQWKSEKEPVTEASNELTDSRTLTEKGLLTHAQESSHLRLPTPSTLPRSPSSSMVSAAGSIEFKKPPSNLKVTNEGDQDKAVTLSQLPDFGIFEASRLACPVLPQYHPKQLTELLAFGKIHRVRAILTHLVMSLCTMDSLKGYVSQNTNFKYSDPEKSPRSWTRSRTLSIAAPTSPLISTPYDATDSNLPLIPEEVQLNYTEITSVRPLPLFTLIEADFEKSNSSEKSPKKLDGDESDADGYDSLFNTTSKSQVEETLDEILNRSVFNFSPKQKQSIEPVNLTDFNPRLARVLTKLLTHSHLPGLSSLDQMHLLALADAVASFNPFGEKSAAYGDENEKNKVEYDTSTVSTDSLDDCGLRFLLAMRQHTYLLRCLPLVQRKHLQKQGLGTCNLVWAFHSETQEELIKLTPCILRGNPKWSELKEFGIGWWLRNNFTLKKLIEQVAKASFQVNQNPLDAALFYLAMKKKSLVWGLYRSIGDRKMTDFFQNNFADAKWRKAALKNAYALLGKQRFEHAAAFFLLAGSVWDAVEICLNKLNDLQLAMIIVRLHEGDIETVPKNLKRLLYQEILGCDAEGNNYVPSKAHPDAFLRSMALWILQDYTAALTTLLETDIGYSHNSRRMNEDADKSESNIHPSVFNFYLYLRTHPLVVRRQLAQSFKEKRGKELLYETSADAITPFERRLYFITAHQHFRAGCPSLALEVLSRLPNKIISDTQSLKTENVPEIKTTSTESKSKLVNGSIDKSDAFDWGVPSVPKEPSLDFDWGAPVSSTDKVDTSDFKIDIAVDQCSDEEPDVGLEMKSSNLLKPFEPAPITKNKAIKLDIMAQQLKFIACLKIMMEELSTLATGFEVDGGQLRYHLYVWLEKSVLALKTVCNYRTFSMRNMGMGNSFDGDRLKRQGSSMILNDMELTSDRPTPRESHPEINGEIKPTLHEILLADKLDFEAKLQRSNRRKQWLQANEALLRTLLSYCSLHGSHGGGLASVRMELILLLQELQQERTQHQLLSPLPFPTTLPLLAASVACQKTVIADPLRHLSSMTHDILKTVTNLDLPPLNLPTTYSQVHVLRDLGISLSACVYQSLCDSDNLSIKSSGNKFDFLISSVVCSNSHLLAGNQIKREDTSDNLVPTTPPNKWPGVQSLRALLARDKDEDSPKLHTLLCETYTASYLSQLLYALAACDSHVLYRLIVNDFTKEKWSKLFGGGAKKLIHVAVAPKPQPQPNIESTQSSSMDLLNTLSKQRMKLHMKILQQLNQEKPITAPNIKEDRPTYRELFIPPQMSMLSYLMTKPELPDELISLDYDSSESVESEDEDLDDKFGVSNVFTDMNKDEDDIKYCDREQYAWGIMRCSVIKLARMHLLQFLNVAGVELQDLATTCPSIHAVLKVMERWNYAMKLYMESLGGCPPHFLPNTYVETTRQPGGPAILKYKSILELNNTPFRAHNSTTKPIKRLWNYLVRQEPVQEIFIRYIFGKPKSVIAESKRELTDDVSVKDDARNGGNPEAIRIVHKDQDNISSFCINRANQGLIALSTPKEIQELDMSVLLEPVTWLEEEAEYDIMNLLKAPETLPSTDYLIVQHPSDRLQSSPGGLAMQSSPVASSQSTHSTQTGRSTILAKHHFPGNTNPNFCQYVIERSRHILKPLKRHKTEGTRRMSSHPTLPLYLSGSQDGSVTLWEWNHQQPLLCPRQSGTFAKVTKVMFNQLGNKFGVTDGDGYLSLWQVSLSSANKPFLSMQVHTKQASDFTFLGSSSLIVTAGHSTDHKNVVLWDTLLPSKKSMVTTFSCHEHHGASAVLYAPLNQLLITGGRKGDVFIFDMRQRTKRHNFQAHESAIKCMTLDPGEDFFVTGSADGDIKVWSLGAVHILLYSFPGEHSRSTLFRNIGMGVSHLYVDAAGRLYSCGADGSMKLRQLPDRNTNVVCSI</sequence>
<feature type="region of interest" description="Disordered" evidence="2">
    <location>
        <begin position="1444"/>
        <end position="1466"/>
    </location>
</feature>
<feature type="compositionally biased region" description="Polar residues" evidence="2">
    <location>
        <begin position="514"/>
        <end position="532"/>
    </location>
</feature>
<keyword evidence="5" id="KW-1185">Reference proteome</keyword>
<dbReference type="EMBL" id="NCKU01000707">
    <property type="protein sequence ID" value="RWS14486.1"/>
    <property type="molecule type" value="Genomic_DNA"/>
</dbReference>
<evidence type="ECO:0000259" key="3">
    <source>
        <dbReference type="Pfam" id="PF12234"/>
    </source>
</evidence>
<feature type="region of interest" description="Disordered" evidence="2">
    <location>
        <begin position="1016"/>
        <end position="1037"/>
    </location>
</feature>
<dbReference type="FunFam" id="2.130.10.10:FF:000651">
    <property type="entry name" value="RaBConnectin related"/>
    <property type="match status" value="1"/>
</dbReference>
<evidence type="ECO:0000313" key="4">
    <source>
        <dbReference type="EMBL" id="RWS14486.1"/>
    </source>
</evidence>
<dbReference type="PANTHER" id="PTHR13950">
    <property type="entry name" value="RABCONNECTIN-RELATED"/>
    <property type="match status" value="1"/>
</dbReference>
<evidence type="ECO:0000313" key="5">
    <source>
        <dbReference type="Proteomes" id="UP000285301"/>
    </source>
</evidence>
<dbReference type="InterPro" id="IPR036322">
    <property type="entry name" value="WD40_repeat_dom_sf"/>
</dbReference>
<dbReference type="PROSITE" id="PS50082">
    <property type="entry name" value="WD_REPEATS_2"/>
    <property type="match status" value="1"/>
</dbReference>
<organism evidence="4 5">
    <name type="scientific">Dinothrombium tinctorium</name>
    <dbReference type="NCBI Taxonomy" id="1965070"/>
    <lineage>
        <taxon>Eukaryota</taxon>
        <taxon>Metazoa</taxon>
        <taxon>Ecdysozoa</taxon>
        <taxon>Arthropoda</taxon>
        <taxon>Chelicerata</taxon>
        <taxon>Arachnida</taxon>
        <taxon>Acari</taxon>
        <taxon>Acariformes</taxon>
        <taxon>Trombidiformes</taxon>
        <taxon>Prostigmata</taxon>
        <taxon>Anystina</taxon>
        <taxon>Parasitengona</taxon>
        <taxon>Trombidioidea</taxon>
        <taxon>Trombidiidae</taxon>
        <taxon>Dinothrombium</taxon>
    </lineage>
</organism>
<dbReference type="Gene3D" id="2.130.10.10">
    <property type="entry name" value="YVTN repeat-like/Quinoprotein amine dehydrogenase"/>
    <property type="match status" value="2"/>
</dbReference>
<dbReference type="SUPFAM" id="SSF50978">
    <property type="entry name" value="WD40 repeat-like"/>
    <property type="match status" value="2"/>
</dbReference>
<dbReference type="STRING" id="1965070.A0A3S3Q5T7"/>
<accession>A0A3S3Q5T7</accession>
<gene>
    <name evidence="4" type="ORF">B4U79_14423</name>
</gene>
<evidence type="ECO:0000256" key="1">
    <source>
        <dbReference type="PROSITE-ProRule" id="PRU00221"/>
    </source>
</evidence>
<proteinExistence type="predicted"/>
<dbReference type="OrthoDB" id="6492967at2759"/>
<evidence type="ECO:0000256" key="2">
    <source>
        <dbReference type="SAM" id="MobiDB-lite"/>
    </source>
</evidence>
<dbReference type="InterPro" id="IPR015943">
    <property type="entry name" value="WD40/YVTN_repeat-like_dom_sf"/>
</dbReference>
<keyword evidence="1" id="KW-0853">WD repeat</keyword>
<name>A0A3S3Q5T7_9ACAR</name>
<feature type="region of interest" description="Disordered" evidence="2">
    <location>
        <begin position="503"/>
        <end position="532"/>
    </location>
</feature>
<feature type="compositionally biased region" description="Low complexity" evidence="2">
    <location>
        <begin position="734"/>
        <end position="753"/>
    </location>
</feature>
<dbReference type="GO" id="GO:0043291">
    <property type="term" value="C:RAVE complex"/>
    <property type="evidence" value="ECO:0007669"/>
    <property type="project" value="TreeGrafter"/>
</dbReference>
<feature type="non-terminal residue" evidence="4">
    <location>
        <position position="1"/>
    </location>
</feature>
<dbReference type="Pfam" id="PF00400">
    <property type="entry name" value="WD40"/>
    <property type="match status" value="2"/>
</dbReference>